<comment type="catalytic activity">
    <reaction evidence="11">
        <text>L-homoserine + ATP = O-phospho-L-homoserine + ADP + H(+)</text>
        <dbReference type="Rhea" id="RHEA:13985"/>
        <dbReference type="ChEBI" id="CHEBI:15378"/>
        <dbReference type="ChEBI" id="CHEBI:30616"/>
        <dbReference type="ChEBI" id="CHEBI:57476"/>
        <dbReference type="ChEBI" id="CHEBI:57590"/>
        <dbReference type="ChEBI" id="CHEBI:456216"/>
        <dbReference type="EC" id="2.7.1.39"/>
    </reaction>
</comment>
<dbReference type="PaxDb" id="768679-TTX_0477"/>
<dbReference type="GeneID" id="11263479"/>
<dbReference type="SUPFAM" id="SSF54211">
    <property type="entry name" value="Ribosomal protein S5 domain 2-like"/>
    <property type="match status" value="1"/>
</dbReference>
<dbReference type="Proteomes" id="UP000002654">
    <property type="component" value="Chromosome"/>
</dbReference>
<name>G4RNK0_THETK</name>
<dbReference type="KEGG" id="ttn:TTX_0477"/>
<evidence type="ECO:0000313" key="15">
    <source>
        <dbReference type="Proteomes" id="UP000002654"/>
    </source>
</evidence>
<keyword evidence="6 11" id="KW-0808">Transferase</keyword>
<dbReference type="PIRSF" id="PIRSF000676">
    <property type="entry name" value="Homoser_kin"/>
    <property type="match status" value="1"/>
</dbReference>
<keyword evidence="9 11" id="KW-0418">Kinase</keyword>
<comment type="subcellular location">
    <subcellularLocation>
        <location evidence="11">Cytoplasm</location>
    </subcellularLocation>
</comment>
<comment type="pathway">
    <text evidence="1 11">Amino-acid biosynthesis; L-threonine biosynthesis; L-threonine from L-aspartate: step 4/5.</text>
</comment>
<evidence type="ECO:0000256" key="9">
    <source>
        <dbReference type="ARBA" id="ARBA00022777"/>
    </source>
</evidence>
<dbReference type="EC" id="2.7.1.39" evidence="3 11"/>
<keyword evidence="15" id="KW-1185">Reference proteome</keyword>
<dbReference type="PANTHER" id="PTHR20861">
    <property type="entry name" value="HOMOSERINE/4-DIPHOSPHOCYTIDYL-2-C-METHYL-D-ERYTHRITOL KINASE"/>
    <property type="match status" value="1"/>
</dbReference>
<feature type="binding site" evidence="11">
    <location>
        <begin position="82"/>
        <end position="92"/>
    </location>
    <ligand>
        <name>ATP</name>
        <dbReference type="ChEBI" id="CHEBI:30616"/>
    </ligand>
</feature>
<evidence type="ECO:0000256" key="4">
    <source>
        <dbReference type="ARBA" id="ARBA00017858"/>
    </source>
</evidence>
<evidence type="ECO:0000256" key="10">
    <source>
        <dbReference type="ARBA" id="ARBA00022840"/>
    </source>
</evidence>
<dbReference type="PATRIC" id="fig|768679.9.peg.492"/>
<keyword evidence="8 11" id="KW-0547">Nucleotide-binding</keyword>
<dbReference type="HAMAP" id="MF_00384">
    <property type="entry name" value="Homoser_kinase"/>
    <property type="match status" value="1"/>
</dbReference>
<evidence type="ECO:0000259" key="12">
    <source>
        <dbReference type="Pfam" id="PF00288"/>
    </source>
</evidence>
<dbReference type="InterPro" id="IPR036554">
    <property type="entry name" value="GHMP_kinase_C_sf"/>
</dbReference>
<dbReference type="Gene3D" id="3.30.230.10">
    <property type="match status" value="1"/>
</dbReference>
<dbReference type="InterPro" id="IPR014721">
    <property type="entry name" value="Ribsml_uS5_D2-typ_fold_subgr"/>
</dbReference>
<dbReference type="NCBIfam" id="NF002288">
    <property type="entry name" value="PRK01212.1-4"/>
    <property type="match status" value="1"/>
</dbReference>
<keyword evidence="11" id="KW-0963">Cytoplasm</keyword>
<evidence type="ECO:0000256" key="7">
    <source>
        <dbReference type="ARBA" id="ARBA00022697"/>
    </source>
</evidence>
<proteinExistence type="inferred from homology"/>
<dbReference type="SUPFAM" id="SSF55060">
    <property type="entry name" value="GHMP Kinase, C-terminal domain"/>
    <property type="match status" value="1"/>
</dbReference>
<dbReference type="GO" id="GO:0005737">
    <property type="term" value="C:cytoplasm"/>
    <property type="evidence" value="ECO:0007669"/>
    <property type="project" value="UniProtKB-SubCell"/>
</dbReference>
<dbReference type="RefSeq" id="WP_014126401.1">
    <property type="nucleotide sequence ID" value="NC_016070.1"/>
</dbReference>
<reference evidence="14 15" key="1">
    <citation type="journal article" date="2011" name="PLoS ONE">
        <title>The complete genome sequence of Thermoproteus tenax: a physiologically versatile member of the Crenarchaeota.</title>
        <authorList>
            <person name="Siebers B."/>
            <person name="Zaparty M."/>
            <person name="Raddatz G."/>
            <person name="Tjaden B."/>
            <person name="Albers S.V."/>
            <person name="Bell S.D."/>
            <person name="Blombach F."/>
            <person name="Kletzin A."/>
            <person name="Kyrpides N."/>
            <person name="Lanz C."/>
            <person name="Plagens A."/>
            <person name="Rampp M."/>
            <person name="Rosinus A."/>
            <person name="von Jan M."/>
            <person name="Makarova K.S."/>
            <person name="Klenk H.P."/>
            <person name="Schuster S.C."/>
            <person name="Hensel R."/>
        </authorList>
    </citation>
    <scope>NUCLEOTIDE SEQUENCE [LARGE SCALE GENOMIC DNA]</scope>
    <source>
        <strain evidence="15">ATCC 35583 / DSM 2078 / JCM 9277 / NBRC 100435 / Kra 1</strain>
    </source>
</reference>
<evidence type="ECO:0000256" key="2">
    <source>
        <dbReference type="ARBA" id="ARBA00007370"/>
    </source>
</evidence>
<dbReference type="HOGENOM" id="CLU_041243_1_1_2"/>
<evidence type="ECO:0000259" key="13">
    <source>
        <dbReference type="Pfam" id="PF08544"/>
    </source>
</evidence>
<dbReference type="InterPro" id="IPR006203">
    <property type="entry name" value="GHMP_knse_ATP-bd_CS"/>
</dbReference>
<sequence>MYIGRAPSTSANLGSGFDVVAVAHDAYYAEAYASVGSGCGVHVKFKGYDPGPDNTVARAFRRLFETLGVCRYVEIVVENKIPVARGLGSSGAASVAAIAAFLEEAGLRVDPRVVVEAAGYGEAAAAGSPHYDNAAGAALGGAVVITSLSPLDLVKFSPRLTFVVGVPDVPPLKSKTKAMREVLPRAVEFSTYVRQIARVSALVSGLARSDPALVARGMADEVVEPARTKFVPAYDRARRYALEAGALGFCISGAGPSVLALVEERDADAVKEAIARAYAEEGIRAEVKVASTTEGALRYWGEK</sequence>
<dbReference type="GO" id="GO:0009088">
    <property type="term" value="P:threonine biosynthetic process"/>
    <property type="evidence" value="ECO:0007669"/>
    <property type="project" value="UniProtKB-UniRule"/>
</dbReference>
<protein>
    <recommendedName>
        <fullName evidence="4 11">Homoserine kinase</fullName>
        <shortName evidence="11">HK</shortName>
        <shortName evidence="11">HSK</shortName>
        <ecNumber evidence="3 11">2.7.1.39</ecNumber>
    </recommendedName>
</protein>
<dbReference type="AlphaFoldDB" id="G4RNK0"/>
<feature type="domain" description="GHMP kinase C-terminal" evidence="13">
    <location>
        <begin position="203"/>
        <end position="279"/>
    </location>
</feature>
<dbReference type="PANTHER" id="PTHR20861:SF1">
    <property type="entry name" value="HOMOSERINE KINASE"/>
    <property type="match status" value="1"/>
</dbReference>
<dbReference type="Gene3D" id="3.30.70.890">
    <property type="entry name" value="GHMP kinase, C-terminal domain"/>
    <property type="match status" value="1"/>
</dbReference>
<evidence type="ECO:0000256" key="3">
    <source>
        <dbReference type="ARBA" id="ARBA00012078"/>
    </source>
</evidence>
<dbReference type="InterPro" id="IPR013750">
    <property type="entry name" value="GHMP_kinase_C_dom"/>
</dbReference>
<evidence type="ECO:0000256" key="11">
    <source>
        <dbReference type="HAMAP-Rule" id="MF_00384"/>
    </source>
</evidence>
<dbReference type="PROSITE" id="PS00627">
    <property type="entry name" value="GHMP_KINASES_ATP"/>
    <property type="match status" value="1"/>
</dbReference>
<dbReference type="eggNOG" id="arCOG01027">
    <property type="taxonomic scope" value="Archaea"/>
</dbReference>
<dbReference type="Pfam" id="PF00288">
    <property type="entry name" value="GHMP_kinases_N"/>
    <property type="match status" value="1"/>
</dbReference>
<dbReference type="UniPathway" id="UPA00050">
    <property type="reaction ID" value="UER00064"/>
</dbReference>
<evidence type="ECO:0000256" key="1">
    <source>
        <dbReference type="ARBA" id="ARBA00005015"/>
    </source>
</evidence>
<feature type="domain" description="GHMP kinase N-terminal" evidence="12">
    <location>
        <begin position="54"/>
        <end position="141"/>
    </location>
</feature>
<keyword evidence="10 11" id="KW-0067">ATP-binding</keyword>
<dbReference type="PRINTS" id="PR00958">
    <property type="entry name" value="HOMSERKINASE"/>
</dbReference>
<organism evidence="14 15">
    <name type="scientific">Thermoproteus tenax (strain ATCC 35583 / DSM 2078 / JCM 9277 / NBRC 100435 / Kra 1)</name>
    <dbReference type="NCBI Taxonomy" id="768679"/>
    <lineage>
        <taxon>Archaea</taxon>
        <taxon>Thermoproteota</taxon>
        <taxon>Thermoprotei</taxon>
        <taxon>Thermoproteales</taxon>
        <taxon>Thermoproteaceae</taxon>
        <taxon>Thermoproteus</taxon>
    </lineage>
</organism>
<gene>
    <name evidence="11 14" type="primary">thrB</name>
    <name evidence="14" type="ordered locus">TTX_0477</name>
</gene>
<evidence type="ECO:0000256" key="5">
    <source>
        <dbReference type="ARBA" id="ARBA00022605"/>
    </source>
</evidence>
<evidence type="ECO:0000256" key="8">
    <source>
        <dbReference type="ARBA" id="ARBA00022741"/>
    </source>
</evidence>
<dbReference type="OrthoDB" id="28273at2157"/>
<dbReference type="InterPro" id="IPR020568">
    <property type="entry name" value="Ribosomal_Su5_D2-typ_SF"/>
</dbReference>
<comment type="function">
    <text evidence="11">Catalyzes the ATP-dependent phosphorylation of L-homoserine to L-homoserine phosphate.</text>
</comment>
<dbReference type="EMBL" id="FN869859">
    <property type="protein sequence ID" value="CCC81144.1"/>
    <property type="molecule type" value="Genomic_DNA"/>
</dbReference>
<dbReference type="GO" id="GO:0004413">
    <property type="term" value="F:homoserine kinase activity"/>
    <property type="evidence" value="ECO:0007669"/>
    <property type="project" value="UniProtKB-UniRule"/>
</dbReference>
<accession>G4RNK0</accession>
<dbReference type="GO" id="GO:0005524">
    <property type="term" value="F:ATP binding"/>
    <property type="evidence" value="ECO:0007669"/>
    <property type="project" value="UniProtKB-UniRule"/>
</dbReference>
<dbReference type="InterPro" id="IPR006204">
    <property type="entry name" value="GHMP_kinase_N_dom"/>
</dbReference>
<evidence type="ECO:0000313" key="14">
    <source>
        <dbReference type="EMBL" id="CCC81144.1"/>
    </source>
</evidence>
<dbReference type="STRING" id="768679.TTX_0477"/>
<keyword evidence="5 11" id="KW-0028">Amino-acid biosynthesis</keyword>
<comment type="similarity">
    <text evidence="2 11">Belongs to the GHMP kinase family. Homoserine kinase subfamily.</text>
</comment>
<dbReference type="Pfam" id="PF08544">
    <property type="entry name" value="GHMP_kinases_C"/>
    <property type="match status" value="1"/>
</dbReference>
<evidence type="ECO:0000256" key="6">
    <source>
        <dbReference type="ARBA" id="ARBA00022679"/>
    </source>
</evidence>
<keyword evidence="7 11" id="KW-0791">Threonine biosynthesis</keyword>
<dbReference type="InterPro" id="IPR000870">
    <property type="entry name" value="Homoserine_kinase"/>
</dbReference>
<dbReference type="NCBIfam" id="TIGR00191">
    <property type="entry name" value="thrB"/>
    <property type="match status" value="1"/>
</dbReference>